<dbReference type="GO" id="GO:0006508">
    <property type="term" value="P:proteolysis"/>
    <property type="evidence" value="ECO:0007669"/>
    <property type="project" value="InterPro"/>
</dbReference>
<dbReference type="Proteomes" id="UP000252884">
    <property type="component" value="Unassembled WGS sequence"/>
</dbReference>
<keyword evidence="2" id="KW-0378">Hydrolase</keyword>
<dbReference type="PROSITE" id="PS51257">
    <property type="entry name" value="PROKAR_LIPOPROTEIN"/>
    <property type="match status" value="1"/>
</dbReference>
<evidence type="ECO:0000256" key="1">
    <source>
        <dbReference type="ARBA" id="ARBA00006096"/>
    </source>
</evidence>
<dbReference type="InterPro" id="IPR012338">
    <property type="entry name" value="Beta-lactam/transpept-like"/>
</dbReference>
<dbReference type="GO" id="GO:0000270">
    <property type="term" value="P:peptidoglycan metabolic process"/>
    <property type="evidence" value="ECO:0007669"/>
    <property type="project" value="TreeGrafter"/>
</dbReference>
<proteinExistence type="inferred from homology"/>
<comment type="caution">
    <text evidence="4">The sequence shown here is derived from an EMBL/GenBank/DDBJ whole genome shotgun (WGS) entry which is preliminary data.</text>
</comment>
<dbReference type="InterPro" id="IPR000667">
    <property type="entry name" value="Peptidase_S13"/>
</dbReference>
<organism evidence="4 5">
    <name type="scientific">Pseudorhodoferax soli</name>
    <dbReference type="NCBI Taxonomy" id="545864"/>
    <lineage>
        <taxon>Bacteria</taxon>
        <taxon>Pseudomonadati</taxon>
        <taxon>Pseudomonadota</taxon>
        <taxon>Betaproteobacteria</taxon>
        <taxon>Burkholderiales</taxon>
        <taxon>Comamonadaceae</taxon>
    </lineage>
</organism>
<dbReference type="Gene3D" id="3.40.710.10">
    <property type="entry name" value="DD-peptidase/beta-lactamase superfamily"/>
    <property type="match status" value="1"/>
</dbReference>
<dbReference type="Gene3D" id="3.50.80.20">
    <property type="entry name" value="D-Ala-D-Ala carboxypeptidase C, peptidase S13"/>
    <property type="match status" value="1"/>
</dbReference>
<gene>
    <name evidence="4" type="ORF">DES41_106377</name>
</gene>
<dbReference type="Pfam" id="PF02113">
    <property type="entry name" value="Peptidase_S13"/>
    <property type="match status" value="1"/>
</dbReference>
<accession>A0A368XNG0</accession>
<keyword evidence="4" id="KW-0645">Protease</keyword>
<dbReference type="GO" id="GO:0004185">
    <property type="term" value="F:serine-type carboxypeptidase activity"/>
    <property type="evidence" value="ECO:0007669"/>
    <property type="project" value="InterPro"/>
</dbReference>
<sequence>MSQRTGYPIAPFLGAMALALLAGCGDDGGEDKGRALPQAIQDVMAKPLYRNATWGLRVVDLDSGQLVYSVDPGHNLLIASMRKSFSVGLTLDKLGAAHRFHTPVYRNGTLDAAGGLDGDLVLVASGDMSMGGRVNPDGSYAITDLDHNESNDLRDAELTAPDPLAGYKALAAQIAASGIRRVRGDVVVDERLWDKFDFREQFQVSPIFVNDNVVDVVINPGAVGGPANVVTRPLSAAFDVQSTLMTGAAGAATDVVLQPFLPSCIGRQPCVGVVTGTVPSDLVGPLTGQLPVPRAFRITEPANYARTVLIEALAAAGVTVDAPVVAPNAPGRLPVAGAYTADKRVAELVSAPYGEHAKHIMKVSYNLGAETSLMHYGLAHGRRSQADALAQERLALVSQFGLDGSEFTFLDGSGDGETRASSRAVTGLLGAMAKRPVYSDYLATFPRMGVDGSQALVTGFMDDATLAGARGQVHAKTGTFVDGAPNDQMAIRAEVFGGYIHTRAGRRLAYLLAVNDMEPVPGFDQLVEVIQDLGVISAVVWRDN</sequence>
<dbReference type="SUPFAM" id="SSF56601">
    <property type="entry name" value="beta-lactamase/transpeptidase-like"/>
    <property type="match status" value="1"/>
</dbReference>
<dbReference type="AlphaFoldDB" id="A0A368XNG0"/>
<evidence type="ECO:0000256" key="3">
    <source>
        <dbReference type="SAM" id="SignalP"/>
    </source>
</evidence>
<dbReference type="PANTHER" id="PTHR30023:SF0">
    <property type="entry name" value="PENICILLIN-SENSITIVE CARBOXYPEPTIDASE A"/>
    <property type="match status" value="1"/>
</dbReference>
<name>A0A368XNG0_9BURK</name>
<evidence type="ECO:0000313" key="4">
    <source>
        <dbReference type="EMBL" id="RCW69503.1"/>
    </source>
</evidence>
<evidence type="ECO:0000256" key="2">
    <source>
        <dbReference type="ARBA" id="ARBA00022801"/>
    </source>
</evidence>
<feature type="signal peptide" evidence="3">
    <location>
        <begin position="1"/>
        <end position="22"/>
    </location>
</feature>
<keyword evidence="5" id="KW-1185">Reference proteome</keyword>
<protein>
    <submittedName>
        <fullName evidence="4">D-alanyl-D-alanine carboxypeptidase/D-alanyl-D-alanine-endopeptidase (Penicillin-binding protein 4)</fullName>
    </submittedName>
</protein>
<keyword evidence="4" id="KW-0121">Carboxypeptidase</keyword>
<dbReference type="EMBL" id="QPJK01000006">
    <property type="protein sequence ID" value="RCW69503.1"/>
    <property type="molecule type" value="Genomic_DNA"/>
</dbReference>
<keyword evidence="3" id="KW-0732">Signal</keyword>
<dbReference type="RefSeq" id="WP_170168259.1">
    <property type="nucleotide sequence ID" value="NZ_QPJK01000006.1"/>
</dbReference>
<comment type="similarity">
    <text evidence="1">Belongs to the peptidase S13 family.</text>
</comment>
<dbReference type="PANTHER" id="PTHR30023">
    <property type="entry name" value="D-ALANYL-D-ALANINE CARBOXYPEPTIDASE"/>
    <property type="match status" value="1"/>
</dbReference>
<evidence type="ECO:0000313" key="5">
    <source>
        <dbReference type="Proteomes" id="UP000252884"/>
    </source>
</evidence>
<feature type="chain" id="PRO_5016927582" evidence="3">
    <location>
        <begin position="23"/>
        <end position="544"/>
    </location>
</feature>
<reference evidence="4 5" key="1">
    <citation type="submission" date="2018-07" db="EMBL/GenBank/DDBJ databases">
        <title>Genomic Encyclopedia of Type Strains, Phase IV (KMG-IV): sequencing the most valuable type-strain genomes for metagenomic binning, comparative biology and taxonomic classification.</title>
        <authorList>
            <person name="Goeker M."/>
        </authorList>
    </citation>
    <scope>NUCLEOTIDE SEQUENCE [LARGE SCALE GENOMIC DNA]</scope>
    <source>
        <strain evidence="4 5">DSM 21634</strain>
    </source>
</reference>